<dbReference type="InterPro" id="IPR036249">
    <property type="entry name" value="Thioredoxin-like_sf"/>
</dbReference>
<dbReference type="Gene3D" id="3.40.30.10">
    <property type="entry name" value="Glutaredoxin"/>
    <property type="match status" value="1"/>
</dbReference>
<dbReference type="GO" id="GO:0015038">
    <property type="term" value="F:glutathione disulfide oxidoreductase activity"/>
    <property type="evidence" value="ECO:0007669"/>
    <property type="project" value="TreeGrafter"/>
</dbReference>
<protein>
    <submittedName>
        <fullName evidence="2">Glutaredoxin-domain-containing protein</fullName>
    </submittedName>
</protein>
<dbReference type="PANTHER" id="PTHR45694">
    <property type="entry name" value="GLUTAREDOXIN 2"/>
    <property type="match status" value="1"/>
</dbReference>
<dbReference type="OrthoDB" id="418495at2759"/>
<dbReference type="EMBL" id="KQ964434">
    <property type="protein sequence ID" value="KXN73590.1"/>
    <property type="molecule type" value="Genomic_DNA"/>
</dbReference>
<keyword evidence="3" id="KW-1185">Reference proteome</keyword>
<accession>A0A137PF22</accession>
<organism evidence="2 3">
    <name type="scientific">Conidiobolus coronatus (strain ATCC 28846 / CBS 209.66 / NRRL 28638)</name>
    <name type="common">Delacroixia coronata</name>
    <dbReference type="NCBI Taxonomy" id="796925"/>
    <lineage>
        <taxon>Eukaryota</taxon>
        <taxon>Fungi</taxon>
        <taxon>Fungi incertae sedis</taxon>
        <taxon>Zoopagomycota</taxon>
        <taxon>Entomophthoromycotina</taxon>
        <taxon>Entomophthoromycetes</taxon>
        <taxon>Entomophthorales</taxon>
        <taxon>Ancylistaceae</taxon>
        <taxon>Conidiobolus</taxon>
    </lineage>
</organism>
<dbReference type="GO" id="GO:0005737">
    <property type="term" value="C:cytoplasm"/>
    <property type="evidence" value="ECO:0007669"/>
    <property type="project" value="TreeGrafter"/>
</dbReference>
<name>A0A137PF22_CONC2</name>
<dbReference type="GO" id="GO:0034599">
    <property type="term" value="P:cellular response to oxidative stress"/>
    <property type="evidence" value="ECO:0007669"/>
    <property type="project" value="TreeGrafter"/>
</dbReference>
<sequence>MSTTTTTTLSVKEFLTETINSHQLVIFSKSYCPHSNKAKFAIHKLRVIYHSVEVDNLDKGEELLDELEALTGQRKVPIIFIDGEFVGDVNKFLEKIESGEVQKKLGVNPIPWD</sequence>
<evidence type="ECO:0000313" key="3">
    <source>
        <dbReference type="Proteomes" id="UP000070444"/>
    </source>
</evidence>
<dbReference type="Proteomes" id="UP000070444">
    <property type="component" value="Unassembled WGS sequence"/>
</dbReference>
<evidence type="ECO:0000313" key="2">
    <source>
        <dbReference type="EMBL" id="KXN73590.1"/>
    </source>
</evidence>
<dbReference type="AlphaFoldDB" id="A0A137PF22"/>
<proteinExistence type="predicted"/>
<dbReference type="InterPro" id="IPR002109">
    <property type="entry name" value="Glutaredoxin"/>
</dbReference>
<dbReference type="PANTHER" id="PTHR45694:SF18">
    <property type="entry name" value="GLUTAREDOXIN-1-RELATED"/>
    <property type="match status" value="1"/>
</dbReference>
<evidence type="ECO:0000259" key="1">
    <source>
        <dbReference type="Pfam" id="PF00462"/>
    </source>
</evidence>
<dbReference type="PROSITE" id="PS51354">
    <property type="entry name" value="GLUTAREDOXIN_2"/>
    <property type="match status" value="1"/>
</dbReference>
<dbReference type="PRINTS" id="PR00160">
    <property type="entry name" value="GLUTAREDOXIN"/>
</dbReference>
<dbReference type="OMA" id="GATHCPY"/>
<dbReference type="SUPFAM" id="SSF52833">
    <property type="entry name" value="Thioredoxin-like"/>
    <property type="match status" value="1"/>
</dbReference>
<reference evidence="2 3" key="1">
    <citation type="journal article" date="2015" name="Genome Biol. Evol.">
        <title>Phylogenomic analyses indicate that early fungi evolved digesting cell walls of algal ancestors of land plants.</title>
        <authorList>
            <person name="Chang Y."/>
            <person name="Wang S."/>
            <person name="Sekimoto S."/>
            <person name="Aerts A.L."/>
            <person name="Choi C."/>
            <person name="Clum A."/>
            <person name="LaButti K.M."/>
            <person name="Lindquist E.A."/>
            <person name="Yee Ngan C."/>
            <person name="Ohm R.A."/>
            <person name="Salamov A.A."/>
            <person name="Grigoriev I.V."/>
            <person name="Spatafora J.W."/>
            <person name="Berbee M.L."/>
        </authorList>
    </citation>
    <scope>NUCLEOTIDE SEQUENCE [LARGE SCALE GENOMIC DNA]</scope>
    <source>
        <strain evidence="2 3">NRRL 28638</strain>
    </source>
</reference>
<gene>
    <name evidence="2" type="ORF">CONCODRAFT_77258</name>
</gene>
<dbReference type="InterPro" id="IPR014025">
    <property type="entry name" value="Glutaredoxin_subgr"/>
</dbReference>
<dbReference type="STRING" id="796925.A0A137PF22"/>
<feature type="domain" description="Glutaredoxin" evidence="1">
    <location>
        <begin position="25"/>
        <end position="86"/>
    </location>
</feature>
<dbReference type="Pfam" id="PF00462">
    <property type="entry name" value="Glutaredoxin"/>
    <property type="match status" value="1"/>
</dbReference>